<evidence type="ECO:0000313" key="1">
    <source>
        <dbReference type="EMBL" id="TWI60041.1"/>
    </source>
</evidence>
<dbReference type="EMBL" id="VLKZ01000001">
    <property type="protein sequence ID" value="TWI60041.1"/>
    <property type="molecule type" value="Genomic_DNA"/>
</dbReference>
<evidence type="ECO:0000313" key="2">
    <source>
        <dbReference type="Proteomes" id="UP000315711"/>
    </source>
</evidence>
<dbReference type="Proteomes" id="UP000315711">
    <property type="component" value="Unassembled WGS sequence"/>
</dbReference>
<dbReference type="Gene3D" id="2.60.40.1640">
    <property type="entry name" value="Conserved domain protein"/>
    <property type="match status" value="1"/>
</dbReference>
<proteinExistence type="predicted"/>
<keyword evidence="2" id="KW-1185">Reference proteome</keyword>
<protein>
    <submittedName>
        <fullName evidence="1">Uncharacterized protein</fullName>
    </submittedName>
</protein>
<dbReference type="AlphaFoldDB" id="A0A562QTC2"/>
<organism evidence="1 2">
    <name type="scientific">Halalkalibacter nanhaiisediminis</name>
    <dbReference type="NCBI Taxonomy" id="688079"/>
    <lineage>
        <taxon>Bacteria</taxon>
        <taxon>Bacillati</taxon>
        <taxon>Bacillota</taxon>
        <taxon>Bacilli</taxon>
        <taxon>Bacillales</taxon>
        <taxon>Bacillaceae</taxon>
        <taxon>Halalkalibacter</taxon>
    </lineage>
</organism>
<gene>
    <name evidence="1" type="ORF">IQ10_00465</name>
</gene>
<comment type="caution">
    <text evidence="1">The sequence shown here is derived from an EMBL/GenBank/DDBJ whole genome shotgun (WGS) entry which is preliminary data.</text>
</comment>
<sequence>MYYSLNPNATSLTLTPQVNYSKSSGELFEMKNMKPIIINLK</sequence>
<name>A0A562QTC2_9BACI</name>
<reference evidence="1 2" key="1">
    <citation type="journal article" date="2015" name="Stand. Genomic Sci.">
        <title>Genomic Encyclopedia of Bacterial and Archaeal Type Strains, Phase III: the genomes of soil and plant-associated and newly described type strains.</title>
        <authorList>
            <person name="Whitman W.B."/>
            <person name="Woyke T."/>
            <person name="Klenk H.P."/>
            <person name="Zhou Y."/>
            <person name="Lilburn T.G."/>
            <person name="Beck B.J."/>
            <person name="De Vos P."/>
            <person name="Vandamme P."/>
            <person name="Eisen J.A."/>
            <person name="Garrity G."/>
            <person name="Hugenholtz P."/>
            <person name="Kyrpides N.C."/>
        </authorList>
    </citation>
    <scope>NUCLEOTIDE SEQUENCE [LARGE SCALE GENOMIC DNA]</scope>
    <source>
        <strain evidence="1 2">CGMCC 1.10116</strain>
    </source>
</reference>
<accession>A0A562QTC2</accession>